<evidence type="ECO:0000256" key="1">
    <source>
        <dbReference type="SAM" id="MobiDB-lite"/>
    </source>
</evidence>
<dbReference type="PANTHER" id="PTHR31630">
    <property type="entry name" value="PHYTANOYL-COA DIOXYGENASE-RELATED-RELATED"/>
    <property type="match status" value="1"/>
</dbReference>
<dbReference type="eggNOG" id="ENOG502QZ63">
    <property type="taxonomic scope" value="Eukaryota"/>
</dbReference>
<dbReference type="PANTHER" id="PTHR31630:SF6">
    <property type="entry name" value="PHYTANOYL-COA DIOXYGENASE-RELATED"/>
    <property type="match status" value="1"/>
</dbReference>
<dbReference type="KEGG" id="pfy:PFICI_02460"/>
<feature type="compositionally biased region" description="Polar residues" evidence="1">
    <location>
        <begin position="1"/>
        <end position="13"/>
    </location>
</feature>
<dbReference type="InterPro" id="IPR008775">
    <property type="entry name" value="Phytyl_CoA_dOase-like"/>
</dbReference>
<feature type="region of interest" description="Disordered" evidence="1">
    <location>
        <begin position="1"/>
        <end position="36"/>
    </location>
</feature>
<dbReference type="EMBL" id="KI912110">
    <property type="protein sequence ID" value="ETS84435.1"/>
    <property type="molecule type" value="Genomic_DNA"/>
</dbReference>
<dbReference type="Pfam" id="PF05721">
    <property type="entry name" value="PhyH"/>
    <property type="match status" value="1"/>
</dbReference>
<evidence type="ECO:0000313" key="2">
    <source>
        <dbReference type="EMBL" id="ETS84435.1"/>
    </source>
</evidence>
<dbReference type="RefSeq" id="XP_007829232.1">
    <property type="nucleotide sequence ID" value="XM_007831041.1"/>
</dbReference>
<dbReference type="OMA" id="YEWLESW"/>
<dbReference type="AlphaFoldDB" id="W3XEF7"/>
<feature type="compositionally biased region" description="Basic and acidic residues" evidence="1">
    <location>
        <begin position="310"/>
        <end position="326"/>
    </location>
</feature>
<name>W3XEF7_PESFW</name>
<evidence type="ECO:0000313" key="3">
    <source>
        <dbReference type="Proteomes" id="UP000030651"/>
    </source>
</evidence>
<accession>W3XEF7</accession>
<dbReference type="SUPFAM" id="SSF51197">
    <property type="entry name" value="Clavaminate synthase-like"/>
    <property type="match status" value="1"/>
</dbReference>
<dbReference type="HOGENOM" id="CLU_049199_0_0_1"/>
<dbReference type="OrthoDB" id="445007at2759"/>
<dbReference type="GeneID" id="19267473"/>
<feature type="region of interest" description="Disordered" evidence="1">
    <location>
        <begin position="301"/>
        <end position="326"/>
    </location>
</feature>
<protein>
    <submittedName>
        <fullName evidence="2">Uncharacterized protein</fullName>
    </submittedName>
</protein>
<keyword evidence="3" id="KW-1185">Reference proteome</keyword>
<proteinExistence type="predicted"/>
<dbReference type="Proteomes" id="UP000030651">
    <property type="component" value="Unassembled WGS sequence"/>
</dbReference>
<reference evidence="3" key="1">
    <citation type="journal article" date="2015" name="BMC Genomics">
        <title>Genomic and transcriptomic analysis of the endophytic fungus Pestalotiopsis fici reveals its lifestyle and high potential for synthesis of natural products.</title>
        <authorList>
            <person name="Wang X."/>
            <person name="Zhang X."/>
            <person name="Liu L."/>
            <person name="Xiang M."/>
            <person name="Wang W."/>
            <person name="Sun X."/>
            <person name="Che Y."/>
            <person name="Guo L."/>
            <person name="Liu G."/>
            <person name="Guo L."/>
            <person name="Wang C."/>
            <person name="Yin W.B."/>
            <person name="Stadler M."/>
            <person name="Zhang X."/>
            <person name="Liu X."/>
        </authorList>
    </citation>
    <scope>NUCLEOTIDE SEQUENCE [LARGE SCALE GENOMIC DNA]</scope>
    <source>
        <strain evidence="3">W106-1 / CGMCC3.15140</strain>
    </source>
</reference>
<dbReference type="InParanoid" id="W3XEF7"/>
<organism evidence="2 3">
    <name type="scientific">Pestalotiopsis fici (strain W106-1 / CGMCC3.15140)</name>
    <dbReference type="NCBI Taxonomy" id="1229662"/>
    <lineage>
        <taxon>Eukaryota</taxon>
        <taxon>Fungi</taxon>
        <taxon>Dikarya</taxon>
        <taxon>Ascomycota</taxon>
        <taxon>Pezizomycotina</taxon>
        <taxon>Sordariomycetes</taxon>
        <taxon>Xylariomycetidae</taxon>
        <taxon>Amphisphaeriales</taxon>
        <taxon>Sporocadaceae</taxon>
        <taxon>Pestalotiopsis</taxon>
    </lineage>
</organism>
<sequence>MSPQTISQSSSTVPIVLGNSDESPRPTLAPTDSSPQWLKDFHAKGWTVVREAVPKEKALEYADRGYDWLESWNLGFDRKDPSTRKAEFLPWHTRGGLYFRYGITHEQFVWDLKSEPGLIDKFAQLWKTQQLLVSYDGINLSIPEKERPKTDAIFTPWSHVDQSPLKTTFDCVQGILNLLPNGPEDGGLMVLDGSSAHYSELWEHFDHKKGEGWNERAWQAVDEEMCKWLESKGCKWIKVCADPGDLMLWDSRTIHYGAPPSSTNPRFAAYVCYKPSYLVPEEAKKSLKECWDNKWCTTHDPSSFRCKTRPPPEDHPSFEAASKRPIQEPVLSKRARQLAGLELY</sequence>
<dbReference type="Gene3D" id="2.60.120.620">
    <property type="entry name" value="q2cbj1_9rhob like domain"/>
    <property type="match status" value="1"/>
</dbReference>
<gene>
    <name evidence="2" type="ORF">PFICI_02460</name>
</gene>